<gene>
    <name evidence="2" type="ORF">ACFOUR_00765</name>
</gene>
<keyword evidence="1" id="KW-0812">Transmembrane</keyword>
<keyword evidence="3" id="KW-1185">Reference proteome</keyword>
<dbReference type="RefSeq" id="WP_256532158.1">
    <property type="nucleotide sequence ID" value="NZ_CP101824.1"/>
</dbReference>
<keyword evidence="1" id="KW-1133">Transmembrane helix</keyword>
<evidence type="ECO:0000313" key="2">
    <source>
        <dbReference type="EMBL" id="MFC3956904.1"/>
    </source>
</evidence>
<dbReference type="AlphaFoldDB" id="A0ABD5NIT0"/>
<dbReference type="EMBL" id="JBHSAQ010000001">
    <property type="protein sequence ID" value="MFC3956904.1"/>
    <property type="molecule type" value="Genomic_DNA"/>
</dbReference>
<dbReference type="Proteomes" id="UP001595846">
    <property type="component" value="Unassembled WGS sequence"/>
</dbReference>
<dbReference type="GeneID" id="73904934"/>
<organism evidence="2 3">
    <name type="scientific">Halovivax cerinus</name>
    <dbReference type="NCBI Taxonomy" id="1487865"/>
    <lineage>
        <taxon>Archaea</taxon>
        <taxon>Methanobacteriati</taxon>
        <taxon>Methanobacteriota</taxon>
        <taxon>Stenosarchaea group</taxon>
        <taxon>Halobacteria</taxon>
        <taxon>Halobacteriales</taxon>
        <taxon>Natrialbaceae</taxon>
        <taxon>Halovivax</taxon>
    </lineage>
</organism>
<accession>A0ABD5NIT0</accession>
<feature type="transmembrane region" description="Helical" evidence="1">
    <location>
        <begin position="37"/>
        <end position="56"/>
    </location>
</feature>
<reference evidence="2 3" key="1">
    <citation type="journal article" date="2019" name="Int. J. Syst. Evol. Microbiol.">
        <title>The Global Catalogue of Microorganisms (GCM) 10K type strain sequencing project: providing services to taxonomists for standard genome sequencing and annotation.</title>
        <authorList>
            <consortium name="The Broad Institute Genomics Platform"/>
            <consortium name="The Broad Institute Genome Sequencing Center for Infectious Disease"/>
            <person name="Wu L."/>
            <person name="Ma J."/>
        </authorList>
    </citation>
    <scope>NUCLEOTIDE SEQUENCE [LARGE SCALE GENOMIC DNA]</scope>
    <source>
        <strain evidence="2 3">IBRC-M 10256</strain>
    </source>
</reference>
<comment type="caution">
    <text evidence="2">The sequence shown here is derived from an EMBL/GenBank/DDBJ whole genome shotgun (WGS) entry which is preliminary data.</text>
</comment>
<evidence type="ECO:0000313" key="3">
    <source>
        <dbReference type="Proteomes" id="UP001595846"/>
    </source>
</evidence>
<evidence type="ECO:0000256" key="1">
    <source>
        <dbReference type="SAM" id="Phobius"/>
    </source>
</evidence>
<keyword evidence="1" id="KW-0472">Membrane</keyword>
<sequence length="61" mass="6734">MEPAAERRCHLLILVSLVLLTIGIGYCVVFETCLADFLVVIAGLVVGWIAILYCLANAQWR</sequence>
<protein>
    <submittedName>
        <fullName evidence="2">Uncharacterized protein</fullName>
    </submittedName>
</protein>
<proteinExistence type="predicted"/>
<name>A0ABD5NIT0_9EURY</name>